<evidence type="ECO:0000313" key="2">
    <source>
        <dbReference type="Proteomes" id="UP000813462"/>
    </source>
</evidence>
<accession>A0A978VEC9</accession>
<dbReference type="Proteomes" id="UP000813462">
    <property type="component" value="Unassembled WGS sequence"/>
</dbReference>
<proteinExistence type="predicted"/>
<comment type="caution">
    <text evidence="1">The sequence shown here is derived from an EMBL/GenBank/DDBJ whole genome shotgun (WGS) entry which is preliminary data.</text>
</comment>
<evidence type="ECO:0000313" key="1">
    <source>
        <dbReference type="EMBL" id="KAH7528718.1"/>
    </source>
</evidence>
<reference evidence="1" key="1">
    <citation type="journal article" date="2021" name="Front. Plant Sci.">
        <title>Chromosome-Scale Genome Assembly for Chinese Sour Jujube and Insights Into Its Genome Evolution and Domestication Signature.</title>
        <authorList>
            <person name="Shen L.-Y."/>
            <person name="Luo H."/>
            <person name="Wang X.-L."/>
            <person name="Wang X.-M."/>
            <person name="Qiu X.-J."/>
            <person name="Liu H."/>
            <person name="Zhou S.-S."/>
            <person name="Jia K.-H."/>
            <person name="Nie S."/>
            <person name="Bao Y.-T."/>
            <person name="Zhang R.-G."/>
            <person name="Yun Q.-Z."/>
            <person name="Chai Y.-H."/>
            <person name="Lu J.-Y."/>
            <person name="Li Y."/>
            <person name="Zhao S.-W."/>
            <person name="Mao J.-F."/>
            <person name="Jia S.-G."/>
            <person name="Mao Y.-M."/>
        </authorList>
    </citation>
    <scope>NUCLEOTIDE SEQUENCE</scope>
    <source>
        <strain evidence="1">AT0</strain>
        <tissue evidence="1">Leaf</tissue>
    </source>
</reference>
<protein>
    <submittedName>
        <fullName evidence="1">Uncharacterized protein</fullName>
    </submittedName>
</protein>
<gene>
    <name evidence="1" type="ORF">FEM48_Zijuj05G0102000</name>
</gene>
<sequence>MLYCGKALIPPQTPFSMAKSTKLISSESQINLSQGFCILYFSDEDIISVVFDGTEVSSVCWSKLCMIAVRVGNVLVFLDIRWKILLIGLKGVNKNPTSLAAKMSLNSSNLSMLRSLGMISTSLTTTLLSQREELCLSSCNCYTDRETLSATQRCPCLMDQKAKLSRIPVVEAV</sequence>
<name>A0A978VEC9_ZIZJJ</name>
<dbReference type="EMBL" id="JAEACU010000005">
    <property type="protein sequence ID" value="KAH7528718.1"/>
    <property type="molecule type" value="Genomic_DNA"/>
</dbReference>
<organism evidence="1 2">
    <name type="scientific">Ziziphus jujuba var. spinosa</name>
    <dbReference type="NCBI Taxonomy" id="714518"/>
    <lineage>
        <taxon>Eukaryota</taxon>
        <taxon>Viridiplantae</taxon>
        <taxon>Streptophyta</taxon>
        <taxon>Embryophyta</taxon>
        <taxon>Tracheophyta</taxon>
        <taxon>Spermatophyta</taxon>
        <taxon>Magnoliopsida</taxon>
        <taxon>eudicotyledons</taxon>
        <taxon>Gunneridae</taxon>
        <taxon>Pentapetalae</taxon>
        <taxon>rosids</taxon>
        <taxon>fabids</taxon>
        <taxon>Rosales</taxon>
        <taxon>Rhamnaceae</taxon>
        <taxon>Paliureae</taxon>
        <taxon>Ziziphus</taxon>
    </lineage>
</organism>
<dbReference type="AlphaFoldDB" id="A0A978VEC9"/>